<keyword evidence="9" id="KW-1185">Reference proteome</keyword>
<dbReference type="Gene3D" id="3.40.50.40">
    <property type="match status" value="1"/>
</dbReference>
<feature type="domain" description="Asparaginase/glutaminase C-terminal" evidence="7">
    <location>
        <begin position="179"/>
        <end position="277"/>
    </location>
</feature>
<reference evidence="8" key="1">
    <citation type="journal article" date="2014" name="Int. J. Syst. Evol. Microbiol.">
        <title>Complete genome sequence of Corynebacterium casei LMG S-19264T (=DSM 44701T), isolated from a smear-ripened cheese.</title>
        <authorList>
            <consortium name="US DOE Joint Genome Institute (JGI-PGF)"/>
            <person name="Walter F."/>
            <person name="Albersmeier A."/>
            <person name="Kalinowski J."/>
            <person name="Ruckert C."/>
        </authorList>
    </citation>
    <scope>NUCLEOTIDE SEQUENCE</scope>
    <source>
        <strain evidence="8">KCTC 23310</strain>
    </source>
</reference>
<dbReference type="GO" id="GO:0005829">
    <property type="term" value="C:cytosol"/>
    <property type="evidence" value="ECO:0007669"/>
    <property type="project" value="TreeGrafter"/>
</dbReference>
<sequence length="282" mass="29185">MADILVIHTGGTIGMVAGPNGLQPGKGLVEAALRDLGVAPRMEVFDPLVDSADIGPRDWNRMLDLIEGFRGDGVIVVHGTDTMALTGAALSQALGDLAFPVVLCGSMKPLGQGGDSEGNLALALQAAQGKPGVWLAFAGKVLPGAGLVKSDSQAADSFRSVPQDGFAPKARRFDPYRRLAVLTLTPGLPVGFVRAALQELDGAVLRVFGAGTMMHDPALHAVLAAAVRRGCHLRAVSQCESGGLVPAAYAAGAAIWQAGIENGGRETPEVALMRLWLSQKPE</sequence>
<dbReference type="PROSITE" id="PS00917">
    <property type="entry name" value="ASN_GLN_ASE_2"/>
    <property type="match status" value="1"/>
</dbReference>
<evidence type="ECO:0000256" key="2">
    <source>
        <dbReference type="PIRSR" id="PIRSR001220-1"/>
    </source>
</evidence>
<name>A0A918WLF0_9RHOB</name>
<dbReference type="PROSITE" id="PS51732">
    <property type="entry name" value="ASN_GLN_ASE_3"/>
    <property type="match status" value="1"/>
</dbReference>
<keyword evidence="8" id="KW-0645">Protease</keyword>
<dbReference type="PANTHER" id="PTHR11707:SF28">
    <property type="entry name" value="60 KDA LYSOPHOSPHOLIPASE"/>
    <property type="match status" value="1"/>
</dbReference>
<comment type="similarity">
    <text evidence="1">Belongs to the asparaginase 1 family.</text>
</comment>
<dbReference type="PRINTS" id="PR00139">
    <property type="entry name" value="ASNGLNASE"/>
</dbReference>
<dbReference type="InterPro" id="IPR006034">
    <property type="entry name" value="Asparaginase/glutaminase-like"/>
</dbReference>
<dbReference type="SMART" id="SM00870">
    <property type="entry name" value="Asparaginase"/>
    <property type="match status" value="1"/>
</dbReference>
<dbReference type="GO" id="GO:0004177">
    <property type="term" value="F:aminopeptidase activity"/>
    <property type="evidence" value="ECO:0007669"/>
    <property type="project" value="UniProtKB-KW"/>
</dbReference>
<evidence type="ECO:0000256" key="3">
    <source>
        <dbReference type="PIRSR" id="PIRSR001220-2"/>
    </source>
</evidence>
<dbReference type="SUPFAM" id="SSF53774">
    <property type="entry name" value="Glutaminase/Asparaginase"/>
    <property type="match status" value="1"/>
</dbReference>
<feature type="binding site" evidence="3">
    <location>
        <begin position="80"/>
        <end position="81"/>
    </location>
    <ligand>
        <name>substrate</name>
    </ligand>
</feature>
<feature type="active site" description="O-isoaspartyl threonine intermediate" evidence="2">
    <location>
        <position position="12"/>
    </location>
</feature>
<organism evidence="8 9">
    <name type="scientific">Neogemmobacter tilapiae</name>
    <dbReference type="NCBI Taxonomy" id="875041"/>
    <lineage>
        <taxon>Bacteria</taxon>
        <taxon>Pseudomonadati</taxon>
        <taxon>Pseudomonadota</taxon>
        <taxon>Alphaproteobacteria</taxon>
        <taxon>Rhodobacterales</taxon>
        <taxon>Paracoccaceae</taxon>
        <taxon>Neogemmobacter</taxon>
    </lineage>
</organism>
<keyword evidence="8" id="KW-0031">Aminopeptidase</keyword>
<gene>
    <name evidence="8" type="primary">ansA</name>
    <name evidence="8" type="ORF">GCM10007315_15760</name>
</gene>
<dbReference type="AlphaFoldDB" id="A0A918WLF0"/>
<dbReference type="PANTHER" id="PTHR11707">
    <property type="entry name" value="L-ASPARAGINASE"/>
    <property type="match status" value="1"/>
</dbReference>
<feature type="binding site" evidence="3">
    <location>
        <position position="51"/>
    </location>
    <ligand>
        <name>substrate</name>
    </ligand>
</feature>
<reference evidence="8" key="2">
    <citation type="submission" date="2020-09" db="EMBL/GenBank/DDBJ databases">
        <authorList>
            <person name="Sun Q."/>
            <person name="Kim S."/>
        </authorList>
    </citation>
    <scope>NUCLEOTIDE SEQUENCE</scope>
    <source>
        <strain evidence="8">KCTC 23310</strain>
    </source>
</reference>
<dbReference type="PROSITE" id="PS00144">
    <property type="entry name" value="ASN_GLN_ASE_1"/>
    <property type="match status" value="1"/>
</dbReference>
<dbReference type="EMBL" id="BMYJ01000004">
    <property type="protein sequence ID" value="GHC53833.1"/>
    <property type="molecule type" value="Genomic_DNA"/>
</dbReference>
<feature type="active site" evidence="5">
    <location>
        <position position="80"/>
    </location>
</feature>
<dbReference type="PIRSF" id="PIRSF001220">
    <property type="entry name" value="L-ASNase_gatD"/>
    <property type="match status" value="1"/>
</dbReference>
<feature type="active site" evidence="4">
    <location>
        <position position="12"/>
    </location>
</feature>
<evidence type="ECO:0000313" key="8">
    <source>
        <dbReference type="EMBL" id="GHC53833.1"/>
    </source>
</evidence>
<dbReference type="InterPro" id="IPR027475">
    <property type="entry name" value="Asparaginase/glutaminase_AS2"/>
</dbReference>
<evidence type="ECO:0000259" key="7">
    <source>
        <dbReference type="Pfam" id="PF17763"/>
    </source>
</evidence>
<dbReference type="PIRSF" id="PIRSF500176">
    <property type="entry name" value="L_ASNase"/>
    <property type="match status" value="1"/>
</dbReference>
<evidence type="ECO:0000259" key="6">
    <source>
        <dbReference type="Pfam" id="PF00710"/>
    </source>
</evidence>
<dbReference type="InterPro" id="IPR027474">
    <property type="entry name" value="L-asparaginase_N"/>
</dbReference>
<dbReference type="InterPro" id="IPR037152">
    <property type="entry name" value="L-asparaginase_N_sf"/>
</dbReference>
<proteinExistence type="inferred from homology"/>
<dbReference type="InterPro" id="IPR027473">
    <property type="entry name" value="L-asparaginase_C"/>
</dbReference>
<dbReference type="InterPro" id="IPR020827">
    <property type="entry name" value="Asparaginase/glutaminase_AS1"/>
</dbReference>
<dbReference type="RefSeq" id="WP_229804628.1">
    <property type="nucleotide sequence ID" value="NZ_BMYJ01000004.1"/>
</dbReference>
<dbReference type="Gene3D" id="3.40.50.1170">
    <property type="entry name" value="L-asparaginase, N-terminal domain"/>
    <property type="match status" value="1"/>
</dbReference>
<evidence type="ECO:0000256" key="5">
    <source>
        <dbReference type="PROSITE-ProRule" id="PRU10100"/>
    </source>
</evidence>
<dbReference type="Pfam" id="PF17763">
    <property type="entry name" value="Asparaginase_C"/>
    <property type="match status" value="1"/>
</dbReference>
<dbReference type="Proteomes" id="UP000638981">
    <property type="component" value="Unassembled WGS sequence"/>
</dbReference>
<evidence type="ECO:0000256" key="4">
    <source>
        <dbReference type="PROSITE-ProRule" id="PRU10099"/>
    </source>
</evidence>
<dbReference type="Pfam" id="PF00710">
    <property type="entry name" value="Asparaginase"/>
    <property type="match status" value="1"/>
</dbReference>
<evidence type="ECO:0000256" key="1">
    <source>
        <dbReference type="ARBA" id="ARBA00010518"/>
    </source>
</evidence>
<dbReference type="InterPro" id="IPR040919">
    <property type="entry name" value="Asparaginase_C"/>
</dbReference>
<protein>
    <submittedName>
        <fullName evidence="8">Aminopeptidase</fullName>
    </submittedName>
</protein>
<dbReference type="GO" id="GO:0006520">
    <property type="term" value="P:amino acid metabolic process"/>
    <property type="evidence" value="ECO:0007669"/>
    <property type="project" value="InterPro"/>
</dbReference>
<dbReference type="InterPro" id="IPR036152">
    <property type="entry name" value="Asp/glu_Ase-like_sf"/>
</dbReference>
<keyword evidence="8" id="KW-0378">Hydrolase</keyword>
<comment type="caution">
    <text evidence="8">The sequence shown here is derived from an EMBL/GenBank/DDBJ whole genome shotgun (WGS) entry which is preliminary data.</text>
</comment>
<dbReference type="GO" id="GO:0004067">
    <property type="term" value="F:asparaginase activity"/>
    <property type="evidence" value="ECO:0007669"/>
    <property type="project" value="UniProtKB-UniRule"/>
</dbReference>
<evidence type="ECO:0000313" key="9">
    <source>
        <dbReference type="Proteomes" id="UP000638981"/>
    </source>
</evidence>
<feature type="domain" description="L-asparaginase N-terminal" evidence="6">
    <location>
        <begin position="4"/>
        <end position="163"/>
    </location>
</feature>
<accession>A0A918WLF0</accession>